<feature type="region of interest" description="Disordered" evidence="1">
    <location>
        <begin position="191"/>
        <end position="210"/>
    </location>
</feature>
<comment type="caution">
    <text evidence="2">The sequence shown here is derived from an EMBL/GenBank/DDBJ whole genome shotgun (WGS) entry which is preliminary data.</text>
</comment>
<reference evidence="2 3" key="1">
    <citation type="submission" date="2019-02" db="EMBL/GenBank/DDBJ databases">
        <title>Genome sequencing of the rare red list fungi Phellinidium pouzarii.</title>
        <authorList>
            <person name="Buettner E."/>
            <person name="Kellner H."/>
        </authorList>
    </citation>
    <scope>NUCLEOTIDE SEQUENCE [LARGE SCALE GENOMIC DNA]</scope>
    <source>
        <strain evidence="2 3">DSM 108285</strain>
    </source>
</reference>
<dbReference type="Proteomes" id="UP000308199">
    <property type="component" value="Unassembled WGS sequence"/>
</dbReference>
<dbReference type="EMBL" id="SGPK01000940">
    <property type="protein sequence ID" value="THG95761.1"/>
    <property type="molecule type" value="Genomic_DNA"/>
</dbReference>
<name>A0A4S4KCH6_9AGAM</name>
<gene>
    <name evidence="2" type="ORF">EW145_g7901</name>
</gene>
<accession>A0A4S4KCH6</accession>
<organism evidence="2 3">
    <name type="scientific">Phellinidium pouzarii</name>
    <dbReference type="NCBI Taxonomy" id="167371"/>
    <lineage>
        <taxon>Eukaryota</taxon>
        <taxon>Fungi</taxon>
        <taxon>Dikarya</taxon>
        <taxon>Basidiomycota</taxon>
        <taxon>Agaricomycotina</taxon>
        <taxon>Agaricomycetes</taxon>
        <taxon>Hymenochaetales</taxon>
        <taxon>Hymenochaetaceae</taxon>
        <taxon>Phellinidium</taxon>
    </lineage>
</organism>
<keyword evidence="3" id="KW-1185">Reference proteome</keyword>
<evidence type="ECO:0008006" key="4">
    <source>
        <dbReference type="Google" id="ProtNLM"/>
    </source>
</evidence>
<evidence type="ECO:0000313" key="2">
    <source>
        <dbReference type="EMBL" id="THG95761.1"/>
    </source>
</evidence>
<feature type="region of interest" description="Disordered" evidence="1">
    <location>
        <begin position="1"/>
        <end position="21"/>
    </location>
</feature>
<sequence length="233" mass="26434">MLSLPAPSGRTQEGASEENPIHLPQVTAADFEKFLWVFYNPKHSVYDAPLDTWTVILELAHRWQFSEIRQLAFRELDLLPVPPVTRVVLTDRYDALPTWRAKALAELGARPEPLTIAEGEQLGLEKALKVAELRERIRGRDSDRRLGHEHYQRRYERSRSPRRATMVSPIYPQGSTGAPMAAYYPVRVPTLRSRSPSPPESTPNAPVAPSLPYVPYVPPQQDIHDVRAIFGLE</sequence>
<dbReference type="OrthoDB" id="2593747at2759"/>
<proteinExistence type="predicted"/>
<evidence type="ECO:0000313" key="3">
    <source>
        <dbReference type="Proteomes" id="UP000308199"/>
    </source>
</evidence>
<dbReference type="AlphaFoldDB" id="A0A4S4KCH6"/>
<protein>
    <recommendedName>
        <fullName evidence="4">BTB domain-containing protein</fullName>
    </recommendedName>
</protein>
<evidence type="ECO:0000256" key="1">
    <source>
        <dbReference type="SAM" id="MobiDB-lite"/>
    </source>
</evidence>